<evidence type="ECO:0000313" key="6">
    <source>
        <dbReference type="EMBL" id="GAA4544574.1"/>
    </source>
</evidence>
<dbReference type="InterPro" id="IPR002213">
    <property type="entry name" value="UDP_glucos_trans"/>
</dbReference>
<keyword evidence="3" id="KW-0808">Transferase</keyword>
<dbReference type="InterPro" id="IPR048284">
    <property type="entry name" value="EryCIII-like_N"/>
</dbReference>
<dbReference type="Pfam" id="PF21036">
    <property type="entry name" value="EryCIII-like_N"/>
    <property type="match status" value="1"/>
</dbReference>
<dbReference type="InterPro" id="IPR010610">
    <property type="entry name" value="EryCIII-like_C"/>
</dbReference>
<reference evidence="7" key="1">
    <citation type="journal article" date="2019" name="Int. J. Syst. Evol. Microbiol.">
        <title>The Global Catalogue of Microorganisms (GCM) 10K type strain sequencing project: providing services to taxonomists for standard genome sequencing and annotation.</title>
        <authorList>
            <consortium name="The Broad Institute Genomics Platform"/>
            <consortium name="The Broad Institute Genome Sequencing Center for Infectious Disease"/>
            <person name="Wu L."/>
            <person name="Ma J."/>
        </authorList>
    </citation>
    <scope>NUCLEOTIDE SEQUENCE [LARGE SCALE GENOMIC DNA]</scope>
    <source>
        <strain evidence="7">JCM 17906</strain>
    </source>
</reference>
<dbReference type="RefSeq" id="WP_345415801.1">
    <property type="nucleotide sequence ID" value="NZ_BAABGT010000029.1"/>
</dbReference>
<name>A0ABP8RRB9_9PSEU</name>
<evidence type="ECO:0000259" key="4">
    <source>
        <dbReference type="Pfam" id="PF06722"/>
    </source>
</evidence>
<organism evidence="6 7">
    <name type="scientific">Pseudonocardia xishanensis</name>
    <dbReference type="NCBI Taxonomy" id="630995"/>
    <lineage>
        <taxon>Bacteria</taxon>
        <taxon>Bacillati</taxon>
        <taxon>Actinomycetota</taxon>
        <taxon>Actinomycetes</taxon>
        <taxon>Pseudonocardiales</taxon>
        <taxon>Pseudonocardiaceae</taxon>
        <taxon>Pseudonocardia</taxon>
    </lineage>
</organism>
<keyword evidence="2" id="KW-0328">Glycosyltransferase</keyword>
<gene>
    <name evidence="6" type="primary">iroB</name>
    <name evidence="6" type="ORF">GCM10023175_22990</name>
</gene>
<dbReference type="EMBL" id="BAABGT010000029">
    <property type="protein sequence ID" value="GAA4544574.1"/>
    <property type="molecule type" value="Genomic_DNA"/>
</dbReference>
<dbReference type="PANTHER" id="PTHR48050:SF13">
    <property type="entry name" value="STEROL 3-BETA-GLUCOSYLTRANSFERASE UGT80A2"/>
    <property type="match status" value="1"/>
</dbReference>
<dbReference type="Pfam" id="PF06722">
    <property type="entry name" value="EryCIII-like_C"/>
    <property type="match status" value="1"/>
</dbReference>
<protein>
    <submittedName>
        <fullName evidence="6">Salmochelin biosynthesis C-glycosyltransferase IroB</fullName>
    </submittedName>
</protein>
<evidence type="ECO:0000256" key="2">
    <source>
        <dbReference type="ARBA" id="ARBA00022676"/>
    </source>
</evidence>
<dbReference type="SUPFAM" id="SSF53756">
    <property type="entry name" value="UDP-Glycosyltransferase/glycogen phosphorylase"/>
    <property type="match status" value="1"/>
</dbReference>
<keyword evidence="7" id="KW-1185">Reference proteome</keyword>
<accession>A0ABP8RRB9</accession>
<dbReference type="PANTHER" id="PTHR48050">
    <property type="entry name" value="STEROL 3-BETA-GLUCOSYLTRANSFERASE"/>
    <property type="match status" value="1"/>
</dbReference>
<evidence type="ECO:0000313" key="7">
    <source>
        <dbReference type="Proteomes" id="UP001501598"/>
    </source>
</evidence>
<feature type="domain" description="Erythromycin biosynthesis protein CIII-like N-terminal" evidence="5">
    <location>
        <begin position="23"/>
        <end position="137"/>
    </location>
</feature>
<proteinExistence type="inferred from homology"/>
<feature type="domain" description="Erythromycin biosynthesis protein CIII-like C-terminal" evidence="4">
    <location>
        <begin position="239"/>
        <end position="372"/>
    </location>
</feature>
<dbReference type="Gene3D" id="3.40.50.2000">
    <property type="entry name" value="Glycogen Phosphorylase B"/>
    <property type="match status" value="2"/>
</dbReference>
<comment type="caution">
    <text evidence="6">The sequence shown here is derived from an EMBL/GenBank/DDBJ whole genome shotgun (WGS) entry which is preliminary data.</text>
</comment>
<evidence type="ECO:0000256" key="3">
    <source>
        <dbReference type="ARBA" id="ARBA00022679"/>
    </source>
</evidence>
<evidence type="ECO:0000256" key="1">
    <source>
        <dbReference type="ARBA" id="ARBA00006962"/>
    </source>
</evidence>
<evidence type="ECO:0000259" key="5">
    <source>
        <dbReference type="Pfam" id="PF21036"/>
    </source>
</evidence>
<dbReference type="InterPro" id="IPR050426">
    <property type="entry name" value="Glycosyltransferase_28"/>
</dbReference>
<dbReference type="CDD" id="cd03784">
    <property type="entry name" value="GT1_Gtf-like"/>
    <property type="match status" value="1"/>
</dbReference>
<comment type="similarity">
    <text evidence="1">Belongs to the glycosyltransferase 28 family.</text>
</comment>
<dbReference type="Proteomes" id="UP001501598">
    <property type="component" value="Unassembled WGS sequence"/>
</dbReference>
<sequence length="374" mass="38907">MRVLVVSAPLTGHLMPMLPLAEALWEAGHDVLVATGGDAMGADTGELPVIDVARELSFTRIAARCMAAHPLDARAELAGTAGTRMVARMFGAVNEELTDALVTVVDQWRPDVVVHEPLAVAGAAAAARHDLPTVLLENSLFDGPSLVRVTAGSKMMQRALRRHGLEQLPAPEVLLTTGPRSVVGDRAGQPMRPVQRGGGEIPAWLRVPAGSGDLLDRPRILVSRSTVPGPGADPMPAALAVAAEVDAEIVLVRPDSRTARRAQAAPNVRTVGWVPLTDVMPLCAAIVHHGGAGTSIGALAAGIPQLAVPGPGDRRHNAELIARRGAGIAGRVTAEALHRLVVDGELAANARQVRAELEAMPPPEAYVPAIAALD</sequence>